<reference evidence="9 10" key="1">
    <citation type="journal article" date="2021" name="Sci. Rep.">
        <title>The distribution of antibiotic resistance genes in chicken gut microbiota commensals.</title>
        <authorList>
            <person name="Juricova H."/>
            <person name="Matiasovicova J."/>
            <person name="Kubasova T."/>
            <person name="Cejkova D."/>
            <person name="Rychlik I."/>
        </authorList>
    </citation>
    <scope>NUCLEOTIDE SEQUENCE [LARGE SCALE GENOMIC DNA]</scope>
    <source>
        <strain evidence="9 10">An794</strain>
    </source>
</reference>
<evidence type="ECO:0000256" key="7">
    <source>
        <dbReference type="SAM" id="SignalP"/>
    </source>
</evidence>
<evidence type="ECO:0000256" key="3">
    <source>
        <dbReference type="ARBA" id="ARBA00022525"/>
    </source>
</evidence>
<gene>
    <name evidence="9" type="ORF">H9X80_08420</name>
</gene>
<evidence type="ECO:0000256" key="2">
    <source>
        <dbReference type="ARBA" id="ARBA00022512"/>
    </source>
</evidence>
<dbReference type="Pfam" id="PF09479">
    <property type="entry name" value="Flg_new"/>
    <property type="match status" value="1"/>
</dbReference>
<organism evidence="9 10">
    <name type="scientific">Olsenella profusa</name>
    <dbReference type="NCBI Taxonomy" id="138595"/>
    <lineage>
        <taxon>Bacteria</taxon>
        <taxon>Bacillati</taxon>
        <taxon>Actinomycetota</taxon>
        <taxon>Coriobacteriia</taxon>
        <taxon>Coriobacteriales</taxon>
        <taxon>Atopobiaceae</taxon>
        <taxon>Olsenella</taxon>
    </lineage>
</organism>
<feature type="domain" description="Gram-positive cocci surface proteins LPxTG" evidence="8">
    <location>
        <begin position="319"/>
        <end position="349"/>
    </location>
</feature>
<dbReference type="NCBIfam" id="TIGR02543">
    <property type="entry name" value="List_Bact_rpt"/>
    <property type="match status" value="1"/>
</dbReference>
<dbReference type="EMBL" id="JACSNQ010000024">
    <property type="protein sequence ID" value="MBM6775561.1"/>
    <property type="molecule type" value="Genomic_DNA"/>
</dbReference>
<evidence type="ECO:0000256" key="5">
    <source>
        <dbReference type="ARBA" id="ARBA00023088"/>
    </source>
</evidence>
<evidence type="ECO:0000256" key="4">
    <source>
        <dbReference type="ARBA" id="ARBA00022729"/>
    </source>
</evidence>
<keyword evidence="2" id="KW-0134">Cell wall</keyword>
<feature type="signal peptide" evidence="7">
    <location>
        <begin position="1"/>
        <end position="33"/>
    </location>
</feature>
<dbReference type="Proteomes" id="UP000712527">
    <property type="component" value="Unassembled WGS sequence"/>
</dbReference>
<comment type="caution">
    <text evidence="9">The sequence shown here is derived from an EMBL/GenBank/DDBJ whole genome shotgun (WGS) entry which is preliminary data.</text>
</comment>
<dbReference type="InterPro" id="IPR013378">
    <property type="entry name" value="InlB-like_B-rpt"/>
</dbReference>
<keyword evidence="6" id="KW-0812">Transmembrane</keyword>
<proteinExistence type="predicted"/>
<name>A0ABS2F3I4_9ACTN</name>
<dbReference type="RefSeq" id="WP_204793894.1">
    <property type="nucleotide sequence ID" value="NZ_JACSNQ010000024.1"/>
</dbReference>
<keyword evidence="5" id="KW-0572">Peptidoglycan-anchor</keyword>
<sequence length="350" mass="36755">MGFKKKRNVAITAGLTVVLALSPVVVPVASAFAEGNAPVGETSADTQSAQNVVVDFVIDGQRVDGYTDAAGNTLGHFLDNVDVADAIAAKEAQGLRFVGWQTKAADSDIYQMVDESYVVTGNAVFMAVFEPAGAATNTFTVEFHDMAGVTVDYVTLSTESDAIAFTEFVNGFVAEHPEYAGTEWSLLPTGAVLPSSNAIGYSLNVYALASEEPVDPEATTYDVTFDDCLDNTENQVVTVNEGESINADDVKTPSCEGYTFVGWYTDTALTQAFNFDSPITSDMTVFAKWEKNADQVTPGEGTQTPTDPATEQAAEDAVPNTGDATVAVSGIAGLGAALAGLGAFLKRRRA</sequence>
<dbReference type="InterPro" id="IPR019931">
    <property type="entry name" value="LPXTG_anchor"/>
</dbReference>
<dbReference type="Gene3D" id="2.60.40.4270">
    <property type="entry name" value="Listeria-Bacteroides repeat domain"/>
    <property type="match status" value="1"/>
</dbReference>
<evidence type="ECO:0000256" key="6">
    <source>
        <dbReference type="SAM" id="Phobius"/>
    </source>
</evidence>
<feature type="chain" id="PRO_5045087772" evidence="7">
    <location>
        <begin position="34"/>
        <end position="350"/>
    </location>
</feature>
<evidence type="ECO:0000256" key="1">
    <source>
        <dbReference type="ARBA" id="ARBA00004196"/>
    </source>
</evidence>
<keyword evidence="6" id="KW-0472">Membrane</keyword>
<keyword evidence="6" id="KW-1133">Transmembrane helix</keyword>
<dbReference type="NCBIfam" id="TIGR01167">
    <property type="entry name" value="LPXTG_anchor"/>
    <property type="match status" value="1"/>
</dbReference>
<protein>
    <submittedName>
        <fullName evidence="9">InlB B-repeat-containing protein</fullName>
    </submittedName>
</protein>
<evidence type="ECO:0000259" key="8">
    <source>
        <dbReference type="Pfam" id="PF00746"/>
    </source>
</evidence>
<keyword evidence="3" id="KW-0964">Secreted</keyword>
<keyword evidence="10" id="KW-1185">Reference proteome</keyword>
<dbReference type="InterPro" id="IPR042229">
    <property type="entry name" value="Listeria/Bacterioides_rpt_sf"/>
</dbReference>
<keyword evidence="4 7" id="KW-0732">Signal</keyword>
<accession>A0ABS2F3I4</accession>
<evidence type="ECO:0000313" key="10">
    <source>
        <dbReference type="Proteomes" id="UP000712527"/>
    </source>
</evidence>
<evidence type="ECO:0000313" key="9">
    <source>
        <dbReference type="EMBL" id="MBM6775561.1"/>
    </source>
</evidence>
<comment type="subcellular location">
    <subcellularLocation>
        <location evidence="1">Cell envelope</location>
    </subcellularLocation>
</comment>
<feature type="transmembrane region" description="Helical" evidence="6">
    <location>
        <begin position="326"/>
        <end position="345"/>
    </location>
</feature>
<dbReference type="Pfam" id="PF00746">
    <property type="entry name" value="Gram_pos_anchor"/>
    <property type="match status" value="1"/>
</dbReference>